<feature type="region of interest" description="Disordered" evidence="1">
    <location>
        <begin position="216"/>
        <end position="242"/>
    </location>
</feature>
<accession>E9GZB4</accession>
<organism evidence="2 3">
    <name type="scientific">Daphnia pulex</name>
    <name type="common">Water flea</name>
    <dbReference type="NCBI Taxonomy" id="6669"/>
    <lineage>
        <taxon>Eukaryota</taxon>
        <taxon>Metazoa</taxon>
        <taxon>Ecdysozoa</taxon>
        <taxon>Arthropoda</taxon>
        <taxon>Crustacea</taxon>
        <taxon>Branchiopoda</taxon>
        <taxon>Diplostraca</taxon>
        <taxon>Cladocera</taxon>
        <taxon>Anomopoda</taxon>
        <taxon>Daphniidae</taxon>
        <taxon>Daphnia</taxon>
    </lineage>
</organism>
<evidence type="ECO:0000313" key="2">
    <source>
        <dbReference type="EMBL" id="EFX75120.1"/>
    </source>
</evidence>
<name>E9GZB4_DAPPU</name>
<feature type="region of interest" description="Disordered" evidence="1">
    <location>
        <begin position="483"/>
        <end position="594"/>
    </location>
</feature>
<feature type="region of interest" description="Disordered" evidence="1">
    <location>
        <begin position="125"/>
        <end position="155"/>
    </location>
</feature>
<gene>
    <name evidence="2" type="ORF">DAPPUDRAFT_108154</name>
</gene>
<evidence type="ECO:0000256" key="1">
    <source>
        <dbReference type="SAM" id="MobiDB-lite"/>
    </source>
</evidence>
<keyword evidence="3" id="KW-1185">Reference proteome</keyword>
<feature type="region of interest" description="Disordered" evidence="1">
    <location>
        <begin position="163"/>
        <end position="182"/>
    </location>
</feature>
<feature type="compositionally biased region" description="Basic and acidic residues" evidence="1">
    <location>
        <begin position="163"/>
        <end position="173"/>
    </location>
</feature>
<feature type="compositionally biased region" description="Acidic residues" evidence="1">
    <location>
        <begin position="564"/>
        <end position="580"/>
    </location>
</feature>
<feature type="compositionally biased region" description="Basic and acidic residues" evidence="1">
    <location>
        <begin position="230"/>
        <end position="242"/>
    </location>
</feature>
<sequence length="594" mass="65256">MTLILCRASLFWTSEQQNERNERVKTERKRVSKTIKVVSSRLPQTFWCRNQDLGACYQPASSVVEVHLSVFEATPSVVKVHFRVNPRRFDQSLARSSLGIKNPFNTHDEILLFIPSFSQHAFPLGVNAPHPAPSPPHARLSSTPPPTKLSSRQPTNIQLARVSDEGGLDDRHPALPSLHFPADSMPPPFSDVSSWLHLTQAAVQAAAVGSSQKQRQAMGCHQQTSSSFLERPKENCSQGGRRDITELQCQEASPSKPSEKLGLESLSITGILSVGFRTYSAGLTGRTTHDAVPSSRTALALIPGYSACKSKLIFLSRSKNYFSRKILQKKKPKSKWEILKEERFKKEALVLLTSEKSKSNDCLTRDTTNSAFAIGLNEPGTTTKPTSRRPVVSKKKAAASKEVDVESLKISALLSPIAPKPSKGKALVRPRKKMVRVHLERCDEGTTGATPVKTPKPQKKFTFNPPSKELMEAAAKLTARRKSLRSSKDLEAIHLSDSAKQLFGDDFDEPPSEKEEASQRDSCPSSGFDPGHNISGCHDNPSGRQPSAAPVPKTIWAANRLSTESEEELQVAAEDEEVALNEEALSTLPKKSPK</sequence>
<dbReference type="KEGG" id="dpx:DAPPUDRAFT_108154"/>
<dbReference type="Proteomes" id="UP000000305">
    <property type="component" value="Unassembled WGS sequence"/>
</dbReference>
<dbReference type="AlphaFoldDB" id="E9GZB4"/>
<feature type="region of interest" description="Disordered" evidence="1">
    <location>
        <begin position="374"/>
        <end position="395"/>
    </location>
</feature>
<dbReference type="InParanoid" id="E9GZB4"/>
<protein>
    <submittedName>
        <fullName evidence="2">Uncharacterized protein</fullName>
    </submittedName>
</protein>
<feature type="compositionally biased region" description="Polar residues" evidence="1">
    <location>
        <begin position="216"/>
        <end position="228"/>
    </location>
</feature>
<dbReference type="EMBL" id="GL732577">
    <property type="protein sequence ID" value="EFX75120.1"/>
    <property type="molecule type" value="Genomic_DNA"/>
</dbReference>
<proteinExistence type="predicted"/>
<feature type="region of interest" description="Disordered" evidence="1">
    <location>
        <begin position="443"/>
        <end position="468"/>
    </location>
</feature>
<dbReference type="HOGENOM" id="CLU_459481_0_0_1"/>
<reference evidence="2 3" key="1">
    <citation type="journal article" date="2011" name="Science">
        <title>The ecoresponsive genome of Daphnia pulex.</title>
        <authorList>
            <person name="Colbourne J.K."/>
            <person name="Pfrender M.E."/>
            <person name="Gilbert D."/>
            <person name="Thomas W.K."/>
            <person name="Tucker A."/>
            <person name="Oakley T.H."/>
            <person name="Tokishita S."/>
            <person name="Aerts A."/>
            <person name="Arnold G.J."/>
            <person name="Basu M.K."/>
            <person name="Bauer D.J."/>
            <person name="Caceres C.E."/>
            <person name="Carmel L."/>
            <person name="Casola C."/>
            <person name="Choi J.H."/>
            <person name="Detter J.C."/>
            <person name="Dong Q."/>
            <person name="Dusheyko S."/>
            <person name="Eads B.D."/>
            <person name="Frohlich T."/>
            <person name="Geiler-Samerotte K.A."/>
            <person name="Gerlach D."/>
            <person name="Hatcher P."/>
            <person name="Jogdeo S."/>
            <person name="Krijgsveld J."/>
            <person name="Kriventseva E.V."/>
            <person name="Kultz D."/>
            <person name="Laforsch C."/>
            <person name="Lindquist E."/>
            <person name="Lopez J."/>
            <person name="Manak J.R."/>
            <person name="Muller J."/>
            <person name="Pangilinan J."/>
            <person name="Patwardhan R.P."/>
            <person name="Pitluck S."/>
            <person name="Pritham E.J."/>
            <person name="Rechtsteiner A."/>
            <person name="Rho M."/>
            <person name="Rogozin I.B."/>
            <person name="Sakarya O."/>
            <person name="Salamov A."/>
            <person name="Schaack S."/>
            <person name="Shapiro H."/>
            <person name="Shiga Y."/>
            <person name="Skalitzky C."/>
            <person name="Smith Z."/>
            <person name="Souvorov A."/>
            <person name="Sung W."/>
            <person name="Tang Z."/>
            <person name="Tsuchiya D."/>
            <person name="Tu H."/>
            <person name="Vos H."/>
            <person name="Wang M."/>
            <person name="Wolf Y.I."/>
            <person name="Yamagata H."/>
            <person name="Yamada T."/>
            <person name="Ye Y."/>
            <person name="Shaw J.R."/>
            <person name="Andrews J."/>
            <person name="Crease T.J."/>
            <person name="Tang H."/>
            <person name="Lucas S.M."/>
            <person name="Robertson H.M."/>
            <person name="Bork P."/>
            <person name="Koonin E.V."/>
            <person name="Zdobnov E.M."/>
            <person name="Grigoriev I.V."/>
            <person name="Lynch M."/>
            <person name="Boore J.L."/>
        </authorList>
    </citation>
    <scope>NUCLEOTIDE SEQUENCE [LARGE SCALE GENOMIC DNA]</scope>
</reference>
<evidence type="ECO:0000313" key="3">
    <source>
        <dbReference type="Proteomes" id="UP000000305"/>
    </source>
</evidence>